<dbReference type="InterPro" id="IPR036770">
    <property type="entry name" value="Ankyrin_rpt-contain_sf"/>
</dbReference>
<dbReference type="InterPro" id="IPR002110">
    <property type="entry name" value="Ankyrin_rpt"/>
</dbReference>
<dbReference type="Pfam" id="PF00023">
    <property type="entry name" value="Ank"/>
    <property type="match status" value="1"/>
</dbReference>
<dbReference type="Gene3D" id="1.25.40.20">
    <property type="entry name" value="Ankyrin repeat-containing domain"/>
    <property type="match status" value="1"/>
</dbReference>
<organism evidence="1">
    <name type="scientific">hydrothermal vent metagenome</name>
    <dbReference type="NCBI Taxonomy" id="652676"/>
    <lineage>
        <taxon>unclassified sequences</taxon>
        <taxon>metagenomes</taxon>
        <taxon>ecological metagenomes</taxon>
    </lineage>
</organism>
<dbReference type="EMBL" id="UOFG01000199">
    <property type="protein sequence ID" value="VAW63319.1"/>
    <property type="molecule type" value="Genomic_DNA"/>
</dbReference>
<reference evidence="1" key="1">
    <citation type="submission" date="2018-06" db="EMBL/GenBank/DDBJ databases">
        <authorList>
            <person name="Zhirakovskaya E."/>
        </authorList>
    </citation>
    <scope>NUCLEOTIDE SEQUENCE</scope>
</reference>
<accession>A0A3B0XN37</accession>
<name>A0A3B0XN37_9ZZZZ</name>
<dbReference type="AlphaFoldDB" id="A0A3B0XN37"/>
<gene>
    <name evidence="1" type="ORF">MNBD_GAMMA11-1544</name>
</gene>
<dbReference type="PROSITE" id="PS50088">
    <property type="entry name" value="ANK_REPEAT"/>
    <property type="match status" value="1"/>
</dbReference>
<proteinExistence type="predicted"/>
<evidence type="ECO:0000313" key="1">
    <source>
        <dbReference type="EMBL" id="VAW63319.1"/>
    </source>
</evidence>
<protein>
    <submittedName>
        <fullName evidence="1">Uncharacterized protein</fullName>
    </submittedName>
</protein>
<sequence>MLVALFKYGLNGDDRLYSHPLIFIAAEEKNLQAVKVLIEKGADINKKNWKDELLLELNMAMDKCLQLKLFDSMAYNSAGMSYLQIRASYNEGDDLPKEIERMTDVLVNE</sequence>
<dbReference type="SUPFAM" id="SSF48403">
    <property type="entry name" value="Ankyrin repeat"/>
    <property type="match status" value="1"/>
</dbReference>